<dbReference type="Gene3D" id="2.40.420.20">
    <property type="match status" value="1"/>
</dbReference>
<dbReference type="Pfam" id="PF25954">
    <property type="entry name" value="Beta-barrel_RND_2"/>
    <property type="match status" value="1"/>
</dbReference>
<feature type="domain" description="CusB-like beta-barrel" evidence="4">
    <location>
        <begin position="239"/>
        <end position="311"/>
    </location>
</feature>
<evidence type="ECO:0000256" key="3">
    <source>
        <dbReference type="SAM" id="Coils"/>
    </source>
</evidence>
<dbReference type="SUPFAM" id="SSF111369">
    <property type="entry name" value="HlyD-like secretion proteins"/>
    <property type="match status" value="1"/>
</dbReference>
<dbReference type="InterPro" id="IPR051909">
    <property type="entry name" value="MFP_Cation_Efflux"/>
</dbReference>
<dbReference type="GO" id="GO:0016020">
    <property type="term" value="C:membrane"/>
    <property type="evidence" value="ECO:0007669"/>
    <property type="project" value="InterPro"/>
</dbReference>
<dbReference type="Proteomes" id="UP000297258">
    <property type="component" value="Unassembled WGS sequence"/>
</dbReference>
<evidence type="ECO:0000313" key="6">
    <source>
        <dbReference type="Proteomes" id="UP000297258"/>
    </source>
</evidence>
<dbReference type="PANTHER" id="PTHR30097">
    <property type="entry name" value="CATION EFFLUX SYSTEM PROTEIN CUSB"/>
    <property type="match status" value="1"/>
</dbReference>
<dbReference type="GO" id="GO:0030313">
    <property type="term" value="C:cell envelope"/>
    <property type="evidence" value="ECO:0007669"/>
    <property type="project" value="TreeGrafter"/>
</dbReference>
<evidence type="ECO:0000313" key="5">
    <source>
        <dbReference type="EMBL" id="TFW35769.1"/>
    </source>
</evidence>
<dbReference type="Gene3D" id="2.40.30.170">
    <property type="match status" value="1"/>
</dbReference>
<evidence type="ECO:0000256" key="1">
    <source>
        <dbReference type="ARBA" id="ARBA00009477"/>
    </source>
</evidence>
<sequence length="381" mass="41019">MERITTLGRWLAFALAVLAALILAVWGWLAWRAGGAKPPNEGPVLVREGARLIVPENSPLRRTLAVEVAAEETVAVPFTLPAVVEANPARLVKVLTPLVGRIVCLNKVLGDDVRPGDVLFTVDSSDLAQARSDAAKAQAALTLARENLERQQALDRSHIAARHDLEQAQSDYEEAASEAARAQARLAQLGAHLVPGVIKGLLAVRAPIAGRVIDLAAAAGGYWNDASAPLMTVADLSRVFVTASVQEKDLPRVHAGQMASVRLDAYPDLLRASVDFVGSVLEPDTRTAKVRMVVENRDWRLKPGMFAEATLFAPPRRALMLPLTAVVLTGFSERAFVEVAPWQFEPRTLRLGAQLGERVEVLAGLRPGERVVVRDGVVLNG</sequence>
<keyword evidence="3" id="KW-0175">Coiled coil</keyword>
<dbReference type="Gene3D" id="1.10.287.470">
    <property type="entry name" value="Helix hairpin bin"/>
    <property type="match status" value="1"/>
</dbReference>
<dbReference type="GO" id="GO:0015679">
    <property type="term" value="P:plasma membrane copper ion transport"/>
    <property type="evidence" value="ECO:0007669"/>
    <property type="project" value="TreeGrafter"/>
</dbReference>
<dbReference type="RefSeq" id="WP_135187888.1">
    <property type="nucleotide sequence ID" value="NZ_SPUM01000007.1"/>
</dbReference>
<dbReference type="OrthoDB" id="9768185at2"/>
<reference evidence="5 6" key="1">
    <citation type="submission" date="2019-03" db="EMBL/GenBank/DDBJ databases">
        <title>Draft genome of Massilia hortus sp. nov., a novel bacterial species of the Oxalobacteraceae family.</title>
        <authorList>
            <person name="Peta V."/>
            <person name="Raths R."/>
            <person name="Bucking H."/>
        </authorList>
    </citation>
    <scope>NUCLEOTIDE SEQUENCE [LARGE SCALE GENOMIC DNA]</scope>
    <source>
        <strain evidence="5 6">ONC3</strain>
    </source>
</reference>
<proteinExistence type="inferred from homology"/>
<dbReference type="AlphaFoldDB" id="A0A4Y9T5X8"/>
<comment type="caution">
    <text evidence="5">The sequence shown here is derived from an EMBL/GenBank/DDBJ whole genome shotgun (WGS) entry which is preliminary data.</text>
</comment>
<dbReference type="FunFam" id="2.40.30.170:FF:000010">
    <property type="entry name" value="Efflux RND transporter periplasmic adaptor subunit"/>
    <property type="match status" value="1"/>
</dbReference>
<feature type="coiled-coil region" evidence="3">
    <location>
        <begin position="127"/>
        <end position="192"/>
    </location>
</feature>
<evidence type="ECO:0000256" key="2">
    <source>
        <dbReference type="ARBA" id="ARBA00022448"/>
    </source>
</evidence>
<dbReference type="InterPro" id="IPR006143">
    <property type="entry name" value="RND_pump_MFP"/>
</dbReference>
<name>A0A4Y9T5X8_9BURK</name>
<dbReference type="GO" id="GO:0022857">
    <property type="term" value="F:transmembrane transporter activity"/>
    <property type="evidence" value="ECO:0007669"/>
    <property type="project" value="InterPro"/>
</dbReference>
<organism evidence="5 6">
    <name type="scientific">Massilia horti</name>
    <dbReference type="NCBI Taxonomy" id="2562153"/>
    <lineage>
        <taxon>Bacteria</taxon>
        <taxon>Pseudomonadati</taxon>
        <taxon>Pseudomonadota</taxon>
        <taxon>Betaproteobacteria</taxon>
        <taxon>Burkholderiales</taxon>
        <taxon>Oxalobacteraceae</taxon>
        <taxon>Telluria group</taxon>
        <taxon>Massilia</taxon>
    </lineage>
</organism>
<dbReference type="PANTHER" id="PTHR30097:SF4">
    <property type="entry name" value="SLR6042 PROTEIN"/>
    <property type="match status" value="1"/>
</dbReference>
<keyword evidence="6" id="KW-1185">Reference proteome</keyword>
<dbReference type="GO" id="GO:0060003">
    <property type="term" value="P:copper ion export"/>
    <property type="evidence" value="ECO:0007669"/>
    <property type="project" value="TreeGrafter"/>
</dbReference>
<dbReference type="EMBL" id="SPUM01000007">
    <property type="protein sequence ID" value="TFW35769.1"/>
    <property type="molecule type" value="Genomic_DNA"/>
</dbReference>
<dbReference type="InterPro" id="IPR058792">
    <property type="entry name" value="Beta-barrel_RND_2"/>
</dbReference>
<gene>
    <name evidence="5" type="ORF">E4O92_01040</name>
</gene>
<dbReference type="NCBIfam" id="TIGR01730">
    <property type="entry name" value="RND_mfp"/>
    <property type="match status" value="1"/>
</dbReference>
<accession>A0A4Y9T5X8</accession>
<keyword evidence="2" id="KW-0813">Transport</keyword>
<protein>
    <submittedName>
        <fullName evidence="5">Efflux RND transporter periplasmic adaptor subunit</fullName>
    </submittedName>
</protein>
<comment type="similarity">
    <text evidence="1">Belongs to the membrane fusion protein (MFP) (TC 8.A.1) family.</text>
</comment>
<evidence type="ECO:0000259" key="4">
    <source>
        <dbReference type="Pfam" id="PF25954"/>
    </source>
</evidence>